<keyword evidence="2" id="KW-1185">Reference proteome</keyword>
<proteinExistence type="predicted"/>
<dbReference type="Proteomes" id="UP000828941">
    <property type="component" value="Chromosome 5"/>
</dbReference>
<comment type="caution">
    <text evidence="1">The sequence shown here is derived from an EMBL/GenBank/DDBJ whole genome shotgun (WGS) entry which is preliminary data.</text>
</comment>
<reference evidence="1 2" key="1">
    <citation type="journal article" date="2022" name="DNA Res.">
        <title>Chromosomal-level genome assembly of the orchid tree Bauhinia variegata (Leguminosae; Cercidoideae) supports the allotetraploid origin hypothesis of Bauhinia.</title>
        <authorList>
            <person name="Zhong Y."/>
            <person name="Chen Y."/>
            <person name="Zheng D."/>
            <person name="Pang J."/>
            <person name="Liu Y."/>
            <person name="Luo S."/>
            <person name="Meng S."/>
            <person name="Qian L."/>
            <person name="Wei D."/>
            <person name="Dai S."/>
            <person name="Zhou R."/>
        </authorList>
    </citation>
    <scope>NUCLEOTIDE SEQUENCE [LARGE SCALE GENOMIC DNA]</scope>
    <source>
        <strain evidence="1">BV-YZ2020</strain>
    </source>
</reference>
<dbReference type="EMBL" id="CM039430">
    <property type="protein sequence ID" value="KAI4344998.1"/>
    <property type="molecule type" value="Genomic_DNA"/>
</dbReference>
<evidence type="ECO:0000313" key="1">
    <source>
        <dbReference type="EMBL" id="KAI4344998.1"/>
    </source>
</evidence>
<name>A0ACB9P998_BAUVA</name>
<sequence length="801" mass="88461">MKPLKPKIFSMSHVYSQFLLLFSLSLISLLPIPTTRAQTNQTDKMALLKFKESITNDPHGVVGSWNDSTHFCSWVGVTCGRKHQRVTALKLEGTDLGGPISPFIGNLSFLRSIMLRNNSLSGHIPQEVGRLFRLQLFLLWNNTLSGEIPTSLGNCSQLRIIDLSANLLTGPIPMEFGSLINLQELYLERNILTGGLPTSLGNISWLVIFSVAINSLEGAIPHEIGHLERLSMFEIGLNNLSGIIPYSLYNISSMTILSIPANQLSGNLPRYIGITLSKLQFLEYGLNKLSGSIPESLSNISGLQTIDLAGNNFMGSVPTNLGNLRELSILGLGHNNLGHNSQKDWDFLNSLINCSKLEYLGLRVNNFGGNLPKAVGNLSHQLMRLELNSNNIHGSIPAEITSLRNLLSLDLRNNSLTDLHLPLCSTGGSKRVKKHVLKLRIIVICLVLFFFLLAASFAIFWIRKSKRKTSTFSAFEGLLQVSYRRILEATGGLSPNNLIGVGSFGSVYKGTFDSEERVVAVKVLNLQRKGATKSFLAECNALKRVKHRNLVKVLTCCSSVDYNGNDFKALVFEFMVNGSLEKWIHPEPGENHSLDFLQRLNVSIDVASALQYLHRECEQPIVHCDLKPSNVLLDSALVAHVSDFGLARLLSTSNQVSEGKSSTIGLKGSVGYAAPEYGIGGEASKEGDVYSFGILLLEIFTGKRPTEEMFMDDFNLHSYVKVALAEKLLQVIDPILALEGIEEQNGETSSYQTQLSRNIQKCILSVLEVGLTCSKESPEERMKIEDATRRLQMIKRTFLLE</sequence>
<gene>
    <name evidence="1" type="ORF">L6164_012168</name>
</gene>
<accession>A0ACB9P998</accession>
<organism evidence="1 2">
    <name type="scientific">Bauhinia variegata</name>
    <name type="common">Purple orchid tree</name>
    <name type="synonym">Phanera variegata</name>
    <dbReference type="NCBI Taxonomy" id="167791"/>
    <lineage>
        <taxon>Eukaryota</taxon>
        <taxon>Viridiplantae</taxon>
        <taxon>Streptophyta</taxon>
        <taxon>Embryophyta</taxon>
        <taxon>Tracheophyta</taxon>
        <taxon>Spermatophyta</taxon>
        <taxon>Magnoliopsida</taxon>
        <taxon>eudicotyledons</taxon>
        <taxon>Gunneridae</taxon>
        <taxon>Pentapetalae</taxon>
        <taxon>rosids</taxon>
        <taxon>fabids</taxon>
        <taxon>Fabales</taxon>
        <taxon>Fabaceae</taxon>
        <taxon>Cercidoideae</taxon>
        <taxon>Cercideae</taxon>
        <taxon>Bauhiniinae</taxon>
        <taxon>Bauhinia</taxon>
    </lineage>
</organism>
<evidence type="ECO:0000313" key="2">
    <source>
        <dbReference type="Proteomes" id="UP000828941"/>
    </source>
</evidence>
<protein>
    <submittedName>
        <fullName evidence="1">Uncharacterized protein</fullName>
    </submittedName>
</protein>